<gene>
    <name evidence="2" type="ORF">AG1IA_03047</name>
</gene>
<comment type="caution">
    <text evidence="2">The sequence shown here is derived from an EMBL/GenBank/DDBJ whole genome shotgun (WGS) entry which is preliminary data.</text>
</comment>
<evidence type="ECO:0000256" key="1">
    <source>
        <dbReference type="SAM" id="SignalP"/>
    </source>
</evidence>
<evidence type="ECO:0000313" key="2">
    <source>
        <dbReference type="EMBL" id="ELU42928.1"/>
    </source>
</evidence>
<dbReference type="HOGENOM" id="CLU_2795707_0_0_1"/>
<dbReference type="EMBL" id="AFRT01000685">
    <property type="protein sequence ID" value="ELU42928.1"/>
    <property type="molecule type" value="Genomic_DNA"/>
</dbReference>
<keyword evidence="3" id="KW-1185">Reference proteome</keyword>
<evidence type="ECO:0008006" key="4">
    <source>
        <dbReference type="Google" id="ProtNLM"/>
    </source>
</evidence>
<name>L8X1P1_THACA</name>
<sequence>MNPVSISYLLLFIISTPPSSRQGVKITLGPFPRRPALTREHTTQALHFEYLPQPHIACIIPIPPLQSR</sequence>
<keyword evidence="1" id="KW-0732">Signal</keyword>
<accession>L8X1P1</accession>
<protein>
    <recommendedName>
        <fullName evidence="4">Secreted protein</fullName>
    </recommendedName>
</protein>
<dbReference type="Proteomes" id="UP000011668">
    <property type="component" value="Unassembled WGS sequence"/>
</dbReference>
<evidence type="ECO:0000313" key="3">
    <source>
        <dbReference type="Proteomes" id="UP000011668"/>
    </source>
</evidence>
<organism evidence="2 3">
    <name type="scientific">Thanatephorus cucumeris (strain AG1-IA)</name>
    <name type="common">Rice sheath blight fungus</name>
    <name type="synonym">Rhizoctonia solani</name>
    <dbReference type="NCBI Taxonomy" id="983506"/>
    <lineage>
        <taxon>Eukaryota</taxon>
        <taxon>Fungi</taxon>
        <taxon>Dikarya</taxon>
        <taxon>Basidiomycota</taxon>
        <taxon>Agaricomycotina</taxon>
        <taxon>Agaricomycetes</taxon>
        <taxon>Cantharellales</taxon>
        <taxon>Ceratobasidiaceae</taxon>
        <taxon>Rhizoctonia</taxon>
        <taxon>Rhizoctonia solani AG-1</taxon>
    </lineage>
</organism>
<feature type="signal peptide" evidence="1">
    <location>
        <begin position="1"/>
        <end position="21"/>
    </location>
</feature>
<reference evidence="2 3" key="1">
    <citation type="journal article" date="2013" name="Nat. Commun.">
        <title>The evolution and pathogenic mechanisms of the rice sheath blight pathogen.</title>
        <authorList>
            <person name="Zheng A."/>
            <person name="Lin R."/>
            <person name="Xu L."/>
            <person name="Qin P."/>
            <person name="Tang C."/>
            <person name="Ai P."/>
            <person name="Zhang D."/>
            <person name="Liu Y."/>
            <person name="Sun Z."/>
            <person name="Feng H."/>
            <person name="Wang Y."/>
            <person name="Chen Y."/>
            <person name="Liang X."/>
            <person name="Fu R."/>
            <person name="Li Q."/>
            <person name="Zhang J."/>
            <person name="Yu X."/>
            <person name="Xie Z."/>
            <person name="Ding L."/>
            <person name="Guan P."/>
            <person name="Tang J."/>
            <person name="Liang Y."/>
            <person name="Wang S."/>
            <person name="Deng Q."/>
            <person name="Li S."/>
            <person name="Zhu J."/>
            <person name="Wang L."/>
            <person name="Liu H."/>
            <person name="Li P."/>
        </authorList>
    </citation>
    <scope>NUCLEOTIDE SEQUENCE [LARGE SCALE GENOMIC DNA]</scope>
    <source>
        <strain evidence="3">AG-1 IA</strain>
    </source>
</reference>
<proteinExistence type="predicted"/>
<dbReference type="AlphaFoldDB" id="L8X1P1"/>
<feature type="chain" id="PRO_5003997095" description="Secreted protein" evidence="1">
    <location>
        <begin position="22"/>
        <end position="68"/>
    </location>
</feature>